<organism evidence="2 3">
    <name type="scientific">Magallana gigas</name>
    <name type="common">Pacific oyster</name>
    <name type="synonym">Crassostrea gigas</name>
    <dbReference type="NCBI Taxonomy" id="29159"/>
    <lineage>
        <taxon>Eukaryota</taxon>
        <taxon>Metazoa</taxon>
        <taxon>Spiralia</taxon>
        <taxon>Lophotrochozoa</taxon>
        <taxon>Mollusca</taxon>
        <taxon>Bivalvia</taxon>
        <taxon>Autobranchia</taxon>
        <taxon>Pteriomorphia</taxon>
        <taxon>Ostreida</taxon>
        <taxon>Ostreoidea</taxon>
        <taxon>Ostreidae</taxon>
        <taxon>Magallana</taxon>
    </lineage>
</organism>
<evidence type="ECO:0000313" key="3">
    <source>
        <dbReference type="Proteomes" id="UP000005408"/>
    </source>
</evidence>
<evidence type="ECO:0000313" key="2">
    <source>
        <dbReference type="EnsemblMetazoa" id="G33662.1:cds"/>
    </source>
</evidence>
<dbReference type="SUPFAM" id="SSF56349">
    <property type="entry name" value="DNA breaking-rejoining enzymes"/>
    <property type="match status" value="1"/>
</dbReference>
<dbReference type="PANTHER" id="PTHR34605:SF6">
    <property type="entry name" value="TYR RECOMBINASE DOMAIN-CONTAINING PROTEIN"/>
    <property type="match status" value="1"/>
</dbReference>
<dbReference type="PANTHER" id="PTHR34605">
    <property type="entry name" value="PHAGE_INTEGRASE DOMAIN-CONTAINING PROTEIN"/>
    <property type="match status" value="1"/>
</dbReference>
<accession>A0A8W8MFG8</accession>
<dbReference type="InterPro" id="IPR011010">
    <property type="entry name" value="DNA_brk_join_enz"/>
</dbReference>
<dbReference type="InterPro" id="IPR052925">
    <property type="entry name" value="Phage_Integrase-like_Recomb"/>
</dbReference>
<reference evidence="2" key="1">
    <citation type="submission" date="2022-08" db="UniProtKB">
        <authorList>
            <consortium name="EnsemblMetazoa"/>
        </authorList>
    </citation>
    <scope>IDENTIFICATION</scope>
    <source>
        <strain evidence="2">05x7-T-G4-1.051#20</strain>
    </source>
</reference>
<dbReference type="EnsemblMetazoa" id="G33662.1">
    <property type="protein sequence ID" value="G33662.1:cds"/>
    <property type="gene ID" value="G33662"/>
</dbReference>
<dbReference type="Proteomes" id="UP000005408">
    <property type="component" value="Unassembled WGS sequence"/>
</dbReference>
<dbReference type="InterPro" id="IPR013762">
    <property type="entry name" value="Integrase-like_cat_sf"/>
</dbReference>
<proteinExistence type="predicted"/>
<keyword evidence="1" id="KW-0233">DNA recombination</keyword>
<keyword evidence="3" id="KW-1185">Reference proteome</keyword>
<dbReference type="GO" id="GO:0006310">
    <property type="term" value="P:DNA recombination"/>
    <property type="evidence" value="ECO:0007669"/>
    <property type="project" value="UniProtKB-KW"/>
</dbReference>
<sequence length="176" mass="19996">LFCFAGFLRFDEVSSLKFKDVHVYDEYIVLNIQKSKTDQYRQGNEVLIANGVTSACPVKMYLRYLDLLGTIEDKDFFLFRPIFRSKNVCKLIYKNKKLSYTSARSNLLSMLKSVAGEHVNIGIHSLRSGGATVAASSNVDERCLKRHGRWKTDSAKDGYIVDSIDKRLLVSKSLNL</sequence>
<dbReference type="Gene3D" id="1.10.443.10">
    <property type="entry name" value="Intergrase catalytic core"/>
    <property type="match status" value="1"/>
</dbReference>
<evidence type="ECO:0008006" key="4">
    <source>
        <dbReference type="Google" id="ProtNLM"/>
    </source>
</evidence>
<dbReference type="GO" id="GO:0015074">
    <property type="term" value="P:DNA integration"/>
    <property type="evidence" value="ECO:0007669"/>
    <property type="project" value="InterPro"/>
</dbReference>
<evidence type="ECO:0000256" key="1">
    <source>
        <dbReference type="ARBA" id="ARBA00023172"/>
    </source>
</evidence>
<dbReference type="GO" id="GO:0003677">
    <property type="term" value="F:DNA binding"/>
    <property type="evidence" value="ECO:0007669"/>
    <property type="project" value="InterPro"/>
</dbReference>
<dbReference type="AlphaFoldDB" id="A0A8W8MFG8"/>
<protein>
    <recommendedName>
        <fullName evidence="4">Tyr recombinase domain-containing protein</fullName>
    </recommendedName>
</protein>
<name>A0A8W8MFG8_MAGGI</name>